<organism evidence="1 2">
    <name type="scientific">Arachidicoccus soli</name>
    <dbReference type="NCBI Taxonomy" id="2341117"/>
    <lineage>
        <taxon>Bacteria</taxon>
        <taxon>Pseudomonadati</taxon>
        <taxon>Bacteroidota</taxon>
        <taxon>Chitinophagia</taxon>
        <taxon>Chitinophagales</taxon>
        <taxon>Chitinophagaceae</taxon>
        <taxon>Arachidicoccus</taxon>
    </lineage>
</organism>
<protein>
    <submittedName>
        <fullName evidence="1">Type II toxin-antitoxin system HigB family toxin</fullName>
    </submittedName>
</protein>
<dbReference type="EMBL" id="CP032489">
    <property type="protein sequence ID" value="AYD48138.1"/>
    <property type="molecule type" value="Genomic_DNA"/>
</dbReference>
<accession>A0A386HQB4</accession>
<dbReference type="GO" id="GO:0110001">
    <property type="term" value="C:toxin-antitoxin complex"/>
    <property type="evidence" value="ECO:0007669"/>
    <property type="project" value="InterPro"/>
</dbReference>
<dbReference type="KEGG" id="ark:D6B99_11350"/>
<keyword evidence="2" id="KW-1185">Reference proteome</keyword>
<dbReference type="OrthoDB" id="9799912at2"/>
<dbReference type="GO" id="GO:0004519">
    <property type="term" value="F:endonuclease activity"/>
    <property type="evidence" value="ECO:0007669"/>
    <property type="project" value="InterPro"/>
</dbReference>
<evidence type="ECO:0000313" key="2">
    <source>
        <dbReference type="Proteomes" id="UP000266118"/>
    </source>
</evidence>
<evidence type="ECO:0000313" key="1">
    <source>
        <dbReference type="EMBL" id="AYD48138.1"/>
    </source>
</evidence>
<sequence length="97" mass="11389">MVVVTKTRLNEFGKIHPRAAEPLNYWYHIVTKVDWANFADIKNTFNSVDAVGNDRFVFNIKGNSYRLVTMIHFDKRTIYVRFIGTHSEYDKIDCTTI</sequence>
<proteinExistence type="predicted"/>
<dbReference type="Pfam" id="PF09907">
    <property type="entry name" value="HigB_toxin"/>
    <property type="match status" value="1"/>
</dbReference>
<reference evidence="1 2" key="1">
    <citation type="submission" date="2018-09" db="EMBL/GenBank/DDBJ databases">
        <title>Arachidicoccus sp. nov., a bacterium isolated from soil.</title>
        <authorList>
            <person name="Weon H.-Y."/>
            <person name="Kwon S.-W."/>
            <person name="Lee S.A."/>
        </authorList>
    </citation>
    <scope>NUCLEOTIDE SEQUENCE [LARGE SCALE GENOMIC DNA]</scope>
    <source>
        <strain evidence="1 2">KIS59-12</strain>
    </source>
</reference>
<name>A0A386HQB4_9BACT</name>
<dbReference type="GO" id="GO:0003723">
    <property type="term" value="F:RNA binding"/>
    <property type="evidence" value="ECO:0007669"/>
    <property type="project" value="InterPro"/>
</dbReference>
<gene>
    <name evidence="1" type="ORF">D6B99_11350</name>
</gene>
<dbReference type="Proteomes" id="UP000266118">
    <property type="component" value="Chromosome"/>
</dbReference>
<dbReference type="AlphaFoldDB" id="A0A386HQB4"/>
<dbReference type="RefSeq" id="WP_119988418.1">
    <property type="nucleotide sequence ID" value="NZ_CP032489.1"/>
</dbReference>
<dbReference type="InterPro" id="IPR018669">
    <property type="entry name" value="Toxin_HigB"/>
</dbReference>